<gene>
    <name evidence="3" type="ORF">BOVATA_011820</name>
</gene>
<reference evidence="3 4" key="1">
    <citation type="journal article" date="2017" name="BMC Genomics">
        <title>Whole-genome assembly of Babesia ovata and comparative genomics between closely related pathogens.</title>
        <authorList>
            <person name="Yamagishi J."/>
            <person name="Asada M."/>
            <person name="Hakimi H."/>
            <person name="Tanaka T.Q."/>
            <person name="Sugimoto C."/>
            <person name="Kawazu S."/>
        </authorList>
    </citation>
    <scope>NUCLEOTIDE SEQUENCE [LARGE SCALE GENOMIC DNA]</scope>
    <source>
        <strain evidence="3 4">Miyake</strain>
    </source>
</reference>
<comment type="caution">
    <text evidence="3">The sequence shown here is derived from an EMBL/GenBank/DDBJ whole genome shotgun (WGS) entry which is preliminary data.</text>
</comment>
<feature type="region of interest" description="Disordered" evidence="1">
    <location>
        <begin position="215"/>
        <end position="264"/>
    </location>
</feature>
<dbReference type="AlphaFoldDB" id="A0A2H6K9R1"/>
<keyword evidence="2" id="KW-0812">Transmembrane</keyword>
<sequence length="300" mass="33997">MSSSPSSDASSSSDEGAPWSATDDERQESDPAAADAPYFDVEELDEEEQNLLVFMCFCSFLDWQDRFLDAYKEVLVNRGVETRSTAPSESYALYTSLRETVLRQRGFLKGEGENTEDGAISDDESVVEESSVFRTWMRAYRLEFYLKIMMLIFLLKLPATCYLVVTGLYVVYIFTSNRLASVMQWPIFNGRLSTQVRGITGRIYRTTRRLLPFVNRTDSPRPAATTSTSTTAASRRDDPVSTPSPQPSSAELVPTETRSTTTRRRGPSYLTKVCYQLVAAYVLSLMPWWEPNPRYLQESD</sequence>
<keyword evidence="4" id="KW-1185">Reference proteome</keyword>
<feature type="compositionally biased region" description="Low complexity" evidence="1">
    <location>
        <begin position="220"/>
        <end position="233"/>
    </location>
</feature>
<keyword evidence="2" id="KW-1133">Transmembrane helix</keyword>
<dbReference type="EMBL" id="BDSA01000001">
    <property type="protein sequence ID" value="GBE59689.1"/>
    <property type="molecule type" value="Genomic_DNA"/>
</dbReference>
<proteinExistence type="predicted"/>
<organism evidence="3 4">
    <name type="scientific">Babesia ovata</name>
    <dbReference type="NCBI Taxonomy" id="189622"/>
    <lineage>
        <taxon>Eukaryota</taxon>
        <taxon>Sar</taxon>
        <taxon>Alveolata</taxon>
        <taxon>Apicomplexa</taxon>
        <taxon>Aconoidasida</taxon>
        <taxon>Piroplasmida</taxon>
        <taxon>Babesiidae</taxon>
        <taxon>Babesia</taxon>
    </lineage>
</organism>
<dbReference type="GeneID" id="39873459"/>
<evidence type="ECO:0000256" key="1">
    <source>
        <dbReference type="SAM" id="MobiDB-lite"/>
    </source>
</evidence>
<feature type="region of interest" description="Disordered" evidence="1">
    <location>
        <begin position="1"/>
        <end position="33"/>
    </location>
</feature>
<keyword evidence="2" id="KW-0472">Membrane</keyword>
<protein>
    <submittedName>
        <fullName evidence="3">Uncharacterized protein</fullName>
    </submittedName>
</protein>
<feature type="transmembrane region" description="Helical" evidence="2">
    <location>
        <begin position="144"/>
        <end position="174"/>
    </location>
</feature>
<dbReference type="VEuPathDB" id="PiroplasmaDB:BOVATA_011820"/>
<evidence type="ECO:0000313" key="4">
    <source>
        <dbReference type="Proteomes" id="UP000236319"/>
    </source>
</evidence>
<evidence type="ECO:0000313" key="3">
    <source>
        <dbReference type="EMBL" id="GBE59689.1"/>
    </source>
</evidence>
<dbReference type="Proteomes" id="UP000236319">
    <property type="component" value="Unassembled WGS sequence"/>
</dbReference>
<evidence type="ECO:0000256" key="2">
    <source>
        <dbReference type="SAM" id="Phobius"/>
    </source>
</evidence>
<dbReference type="OrthoDB" id="392873at2759"/>
<dbReference type="RefSeq" id="XP_028865932.1">
    <property type="nucleotide sequence ID" value="XM_029010099.1"/>
</dbReference>
<accession>A0A2H6K9R1</accession>
<feature type="compositionally biased region" description="Low complexity" evidence="1">
    <location>
        <begin position="1"/>
        <end position="14"/>
    </location>
</feature>
<name>A0A2H6K9R1_9APIC</name>